<organism evidence="1 2">
    <name type="scientific">Mucuna pruriens</name>
    <name type="common">Velvet bean</name>
    <name type="synonym">Dolichos pruriens</name>
    <dbReference type="NCBI Taxonomy" id="157652"/>
    <lineage>
        <taxon>Eukaryota</taxon>
        <taxon>Viridiplantae</taxon>
        <taxon>Streptophyta</taxon>
        <taxon>Embryophyta</taxon>
        <taxon>Tracheophyta</taxon>
        <taxon>Spermatophyta</taxon>
        <taxon>Magnoliopsida</taxon>
        <taxon>eudicotyledons</taxon>
        <taxon>Gunneridae</taxon>
        <taxon>Pentapetalae</taxon>
        <taxon>rosids</taxon>
        <taxon>fabids</taxon>
        <taxon>Fabales</taxon>
        <taxon>Fabaceae</taxon>
        <taxon>Papilionoideae</taxon>
        <taxon>50 kb inversion clade</taxon>
        <taxon>NPAAA clade</taxon>
        <taxon>indigoferoid/millettioid clade</taxon>
        <taxon>Phaseoleae</taxon>
        <taxon>Mucuna</taxon>
    </lineage>
</organism>
<keyword evidence="2" id="KW-1185">Reference proteome</keyword>
<accession>A0A371FV92</accession>
<sequence length="36" mass="4203">MKGQGMNQRKIHGIWSNVKFLHFLVKVMQMTIMVGN</sequence>
<dbReference type="Proteomes" id="UP000257109">
    <property type="component" value="Unassembled WGS sequence"/>
</dbReference>
<dbReference type="AlphaFoldDB" id="A0A371FV92"/>
<comment type="caution">
    <text evidence="1">The sequence shown here is derived from an EMBL/GenBank/DDBJ whole genome shotgun (WGS) entry which is preliminary data.</text>
</comment>
<proteinExistence type="predicted"/>
<protein>
    <submittedName>
        <fullName evidence="1">Uncharacterized protein</fullName>
    </submittedName>
</protein>
<gene>
    <name evidence="1" type="ORF">CR513_36940</name>
</gene>
<evidence type="ECO:0000313" key="1">
    <source>
        <dbReference type="EMBL" id="RDX82277.1"/>
    </source>
</evidence>
<dbReference type="EMBL" id="QJKJ01007675">
    <property type="protein sequence ID" value="RDX82277.1"/>
    <property type="molecule type" value="Genomic_DNA"/>
</dbReference>
<reference evidence="1" key="1">
    <citation type="submission" date="2018-05" db="EMBL/GenBank/DDBJ databases">
        <title>Draft genome of Mucuna pruriens seed.</title>
        <authorList>
            <person name="Nnadi N.E."/>
            <person name="Vos R."/>
            <person name="Hasami M.H."/>
            <person name="Devisetty U.K."/>
            <person name="Aguiy J.C."/>
        </authorList>
    </citation>
    <scope>NUCLEOTIDE SEQUENCE [LARGE SCALE GENOMIC DNA]</scope>
    <source>
        <strain evidence="1">JCA_2017</strain>
    </source>
</reference>
<evidence type="ECO:0000313" key="2">
    <source>
        <dbReference type="Proteomes" id="UP000257109"/>
    </source>
</evidence>
<name>A0A371FV92_MUCPR</name>